<name>A0A5N6PN84_9ASTR</name>
<organism evidence="1 2">
    <name type="scientific">Mikania micrantha</name>
    <name type="common">bitter vine</name>
    <dbReference type="NCBI Taxonomy" id="192012"/>
    <lineage>
        <taxon>Eukaryota</taxon>
        <taxon>Viridiplantae</taxon>
        <taxon>Streptophyta</taxon>
        <taxon>Embryophyta</taxon>
        <taxon>Tracheophyta</taxon>
        <taxon>Spermatophyta</taxon>
        <taxon>Magnoliopsida</taxon>
        <taxon>eudicotyledons</taxon>
        <taxon>Gunneridae</taxon>
        <taxon>Pentapetalae</taxon>
        <taxon>asterids</taxon>
        <taxon>campanulids</taxon>
        <taxon>Asterales</taxon>
        <taxon>Asteraceae</taxon>
        <taxon>Asteroideae</taxon>
        <taxon>Heliantheae alliance</taxon>
        <taxon>Eupatorieae</taxon>
        <taxon>Mikania</taxon>
    </lineage>
</organism>
<proteinExistence type="predicted"/>
<reference evidence="1 2" key="1">
    <citation type="submission" date="2019-05" db="EMBL/GenBank/DDBJ databases">
        <title>Mikania micrantha, genome provides insights into the molecular mechanism of rapid growth.</title>
        <authorList>
            <person name="Liu B."/>
        </authorList>
    </citation>
    <scope>NUCLEOTIDE SEQUENCE [LARGE SCALE GENOMIC DNA]</scope>
    <source>
        <strain evidence="1">NLD-2019</strain>
        <tissue evidence="1">Leaf</tissue>
    </source>
</reference>
<evidence type="ECO:0000313" key="2">
    <source>
        <dbReference type="Proteomes" id="UP000326396"/>
    </source>
</evidence>
<keyword evidence="2" id="KW-1185">Reference proteome</keyword>
<evidence type="ECO:0000313" key="1">
    <source>
        <dbReference type="EMBL" id="KAD6455115.1"/>
    </source>
</evidence>
<sequence>MYAIQFGSEFLPPSSDPKLEKHGISPPNPNSSFAIPCDPPDSGYFLPIIPSSLMAFLSFPLYLSSIPEIPDLLFPCPLEPRANISFYSLDKILFFPLPPLEQSYIPLLPNVIDSSSNQKPRMTPPTVELFGCEAKCATHSAQRAGVLSIFSRCLISFHMLLG</sequence>
<accession>A0A5N6PN84</accession>
<dbReference type="AlphaFoldDB" id="A0A5N6PN84"/>
<comment type="caution">
    <text evidence="1">The sequence shown here is derived from an EMBL/GenBank/DDBJ whole genome shotgun (WGS) entry which is preliminary data.</text>
</comment>
<protein>
    <submittedName>
        <fullName evidence="1">Uncharacterized protein</fullName>
    </submittedName>
</protein>
<dbReference type="EMBL" id="SZYD01000004">
    <property type="protein sequence ID" value="KAD6455115.1"/>
    <property type="molecule type" value="Genomic_DNA"/>
</dbReference>
<dbReference type="Proteomes" id="UP000326396">
    <property type="component" value="Linkage Group LG12"/>
</dbReference>
<gene>
    <name evidence="1" type="ORF">E3N88_09821</name>
</gene>